<dbReference type="CDD" id="cd14066">
    <property type="entry name" value="STKc_IRAK"/>
    <property type="match status" value="1"/>
</dbReference>
<feature type="transmembrane region" description="Helical" evidence="20">
    <location>
        <begin position="316"/>
        <end position="341"/>
    </location>
</feature>
<keyword evidence="15 20" id="KW-0472">Membrane</keyword>
<evidence type="ECO:0000256" key="3">
    <source>
        <dbReference type="ARBA" id="ARBA00012513"/>
    </source>
</evidence>
<evidence type="ECO:0000256" key="12">
    <source>
        <dbReference type="ARBA" id="ARBA00022777"/>
    </source>
</evidence>
<evidence type="ECO:0000256" key="18">
    <source>
        <dbReference type="ARBA" id="ARBA00047899"/>
    </source>
</evidence>
<evidence type="ECO:0000256" key="17">
    <source>
        <dbReference type="ARBA" id="ARBA00023180"/>
    </source>
</evidence>
<dbReference type="GO" id="GO:0005524">
    <property type="term" value="F:ATP binding"/>
    <property type="evidence" value="ECO:0007669"/>
    <property type="project" value="UniProtKB-KW"/>
</dbReference>
<comment type="catalytic activity">
    <reaction evidence="19">
        <text>L-seryl-[protein] + ATP = O-phospho-L-seryl-[protein] + ADP + H(+)</text>
        <dbReference type="Rhea" id="RHEA:17989"/>
        <dbReference type="Rhea" id="RHEA-COMP:9863"/>
        <dbReference type="Rhea" id="RHEA-COMP:11604"/>
        <dbReference type="ChEBI" id="CHEBI:15378"/>
        <dbReference type="ChEBI" id="CHEBI:29999"/>
        <dbReference type="ChEBI" id="CHEBI:30616"/>
        <dbReference type="ChEBI" id="CHEBI:83421"/>
        <dbReference type="ChEBI" id="CHEBI:456216"/>
        <dbReference type="EC" id="2.7.11.1"/>
    </reaction>
</comment>
<evidence type="ECO:0000256" key="5">
    <source>
        <dbReference type="ARBA" id="ARBA00022553"/>
    </source>
</evidence>
<dbReference type="EC" id="2.7.11.1" evidence="3"/>
<dbReference type="GO" id="GO:0004674">
    <property type="term" value="F:protein serine/threonine kinase activity"/>
    <property type="evidence" value="ECO:0007669"/>
    <property type="project" value="UniProtKB-KW"/>
</dbReference>
<feature type="transmembrane region" description="Helical" evidence="20">
    <location>
        <begin position="93"/>
        <end position="113"/>
    </location>
</feature>
<dbReference type="PANTHER" id="PTHR48006:SF88">
    <property type="entry name" value="LRR RECEPTOR-LIKE KINASE FAMILY PROTEIN"/>
    <property type="match status" value="1"/>
</dbReference>
<keyword evidence="8 20" id="KW-0812">Transmembrane</keyword>
<dbReference type="Gene3D" id="3.80.10.10">
    <property type="entry name" value="Ribonuclease Inhibitor"/>
    <property type="match status" value="1"/>
</dbReference>
<dbReference type="Gene3D" id="3.30.200.20">
    <property type="entry name" value="Phosphorylase Kinase, domain 1"/>
    <property type="match status" value="1"/>
</dbReference>
<evidence type="ECO:0000256" key="8">
    <source>
        <dbReference type="ARBA" id="ARBA00022692"/>
    </source>
</evidence>
<dbReference type="InterPro" id="IPR001245">
    <property type="entry name" value="Ser-Thr/Tyr_kinase_cat_dom"/>
</dbReference>
<evidence type="ECO:0000256" key="16">
    <source>
        <dbReference type="ARBA" id="ARBA00023170"/>
    </source>
</evidence>
<keyword evidence="17" id="KW-0325">Glycoprotein</keyword>
<evidence type="ECO:0000256" key="13">
    <source>
        <dbReference type="ARBA" id="ARBA00022840"/>
    </source>
</evidence>
<evidence type="ECO:0000256" key="9">
    <source>
        <dbReference type="ARBA" id="ARBA00022729"/>
    </source>
</evidence>
<name>A0A445EII2_ARAHY</name>
<keyword evidence="23" id="KW-1185">Reference proteome</keyword>
<dbReference type="InterPro" id="IPR013210">
    <property type="entry name" value="LRR_N_plant-typ"/>
</dbReference>
<evidence type="ECO:0000313" key="22">
    <source>
        <dbReference type="EMBL" id="RYR75269.1"/>
    </source>
</evidence>
<feature type="domain" description="Protein kinase" evidence="21">
    <location>
        <begin position="387"/>
        <end position="661"/>
    </location>
</feature>
<evidence type="ECO:0000256" key="10">
    <source>
        <dbReference type="ARBA" id="ARBA00022737"/>
    </source>
</evidence>
<keyword evidence="14 20" id="KW-1133">Transmembrane helix</keyword>
<dbReference type="PROSITE" id="PS50011">
    <property type="entry name" value="PROTEIN_KINASE_DOM"/>
    <property type="match status" value="1"/>
</dbReference>
<reference evidence="22 23" key="1">
    <citation type="submission" date="2019-01" db="EMBL/GenBank/DDBJ databases">
        <title>Sequencing of cultivated peanut Arachis hypogaea provides insights into genome evolution and oil improvement.</title>
        <authorList>
            <person name="Chen X."/>
        </authorList>
    </citation>
    <scope>NUCLEOTIDE SEQUENCE [LARGE SCALE GENOMIC DNA]</scope>
    <source>
        <strain evidence="23">cv. Fuhuasheng</strain>
        <tissue evidence="22">Leaves</tissue>
    </source>
</reference>
<comment type="similarity">
    <text evidence="2">Belongs to the RLP family.</text>
</comment>
<evidence type="ECO:0000256" key="14">
    <source>
        <dbReference type="ARBA" id="ARBA00022989"/>
    </source>
</evidence>
<dbReference type="Pfam" id="PF07714">
    <property type="entry name" value="PK_Tyr_Ser-Thr"/>
    <property type="match status" value="1"/>
</dbReference>
<comment type="subcellular location">
    <subcellularLocation>
        <location evidence="1">Membrane</location>
        <topology evidence="1">Single-pass type I membrane protein</topology>
    </subcellularLocation>
</comment>
<keyword evidence="10" id="KW-0677">Repeat</keyword>
<evidence type="ECO:0000256" key="2">
    <source>
        <dbReference type="ARBA" id="ARBA00009592"/>
    </source>
</evidence>
<dbReference type="SUPFAM" id="SSF56112">
    <property type="entry name" value="Protein kinase-like (PK-like)"/>
    <property type="match status" value="1"/>
</dbReference>
<evidence type="ECO:0000256" key="4">
    <source>
        <dbReference type="ARBA" id="ARBA00022527"/>
    </source>
</evidence>
<dbReference type="AlphaFoldDB" id="A0A445EII2"/>
<comment type="catalytic activity">
    <reaction evidence="18">
        <text>L-threonyl-[protein] + ATP = O-phospho-L-threonyl-[protein] + ADP + H(+)</text>
        <dbReference type="Rhea" id="RHEA:46608"/>
        <dbReference type="Rhea" id="RHEA-COMP:11060"/>
        <dbReference type="Rhea" id="RHEA-COMP:11605"/>
        <dbReference type="ChEBI" id="CHEBI:15378"/>
        <dbReference type="ChEBI" id="CHEBI:30013"/>
        <dbReference type="ChEBI" id="CHEBI:30616"/>
        <dbReference type="ChEBI" id="CHEBI:61977"/>
        <dbReference type="ChEBI" id="CHEBI:456216"/>
        <dbReference type="EC" id="2.7.11.1"/>
    </reaction>
</comment>
<dbReference type="FunFam" id="3.80.10.10:FF:000275">
    <property type="entry name" value="Leucine-rich repeat receptor-like protein kinase"/>
    <property type="match status" value="1"/>
</dbReference>
<evidence type="ECO:0000313" key="23">
    <source>
        <dbReference type="Proteomes" id="UP000289738"/>
    </source>
</evidence>
<evidence type="ECO:0000256" key="11">
    <source>
        <dbReference type="ARBA" id="ARBA00022741"/>
    </source>
</evidence>
<dbReference type="Proteomes" id="UP000289738">
    <property type="component" value="Chromosome A02"/>
</dbReference>
<keyword evidence="13" id="KW-0067">ATP-binding</keyword>
<keyword evidence="12" id="KW-0418">Kinase</keyword>
<protein>
    <recommendedName>
        <fullName evidence="3">non-specific serine/threonine protein kinase</fullName>
        <ecNumber evidence="3">2.7.11.1</ecNumber>
    </recommendedName>
</protein>
<dbReference type="Gene3D" id="1.10.510.10">
    <property type="entry name" value="Transferase(Phosphotransferase) domain 1"/>
    <property type="match status" value="1"/>
</dbReference>
<keyword evidence="6" id="KW-0433">Leucine-rich repeat</keyword>
<organism evidence="22 23">
    <name type="scientific">Arachis hypogaea</name>
    <name type="common">Peanut</name>
    <dbReference type="NCBI Taxonomy" id="3818"/>
    <lineage>
        <taxon>Eukaryota</taxon>
        <taxon>Viridiplantae</taxon>
        <taxon>Streptophyta</taxon>
        <taxon>Embryophyta</taxon>
        <taxon>Tracheophyta</taxon>
        <taxon>Spermatophyta</taxon>
        <taxon>Magnoliopsida</taxon>
        <taxon>eudicotyledons</taxon>
        <taxon>Gunneridae</taxon>
        <taxon>Pentapetalae</taxon>
        <taxon>rosids</taxon>
        <taxon>fabids</taxon>
        <taxon>Fabales</taxon>
        <taxon>Fabaceae</taxon>
        <taxon>Papilionoideae</taxon>
        <taxon>50 kb inversion clade</taxon>
        <taxon>dalbergioids sensu lato</taxon>
        <taxon>Dalbergieae</taxon>
        <taxon>Pterocarpus clade</taxon>
        <taxon>Arachis</taxon>
    </lineage>
</organism>
<dbReference type="PANTHER" id="PTHR48006">
    <property type="entry name" value="LEUCINE-RICH REPEAT-CONTAINING PROTEIN DDB_G0281931-RELATED"/>
    <property type="match status" value="1"/>
</dbReference>
<evidence type="ECO:0000256" key="7">
    <source>
        <dbReference type="ARBA" id="ARBA00022679"/>
    </source>
</evidence>
<dbReference type="InterPro" id="IPR032675">
    <property type="entry name" value="LRR_dom_sf"/>
</dbReference>
<dbReference type="SUPFAM" id="SSF52058">
    <property type="entry name" value="L domain-like"/>
    <property type="match status" value="1"/>
</dbReference>
<keyword evidence="4" id="KW-0723">Serine/threonine-protein kinase</keyword>
<evidence type="ECO:0000256" key="6">
    <source>
        <dbReference type="ARBA" id="ARBA00022614"/>
    </source>
</evidence>
<evidence type="ECO:0000256" key="20">
    <source>
        <dbReference type="SAM" id="Phobius"/>
    </source>
</evidence>
<evidence type="ECO:0000256" key="19">
    <source>
        <dbReference type="ARBA" id="ARBA00048679"/>
    </source>
</evidence>
<dbReference type="FunFam" id="3.30.200.20:FF:000309">
    <property type="entry name" value="Leucine-rich repeat receptor protein kinase MSP1"/>
    <property type="match status" value="1"/>
</dbReference>
<comment type="caution">
    <text evidence="22">The sequence shown here is derived from an EMBL/GenBank/DDBJ whole genome shotgun (WGS) entry which is preliminary data.</text>
</comment>
<dbReference type="Pfam" id="PF08263">
    <property type="entry name" value="LRRNT_2"/>
    <property type="match status" value="1"/>
</dbReference>
<dbReference type="STRING" id="3818.A0A445EII2"/>
<keyword evidence="11" id="KW-0547">Nucleotide-binding</keyword>
<dbReference type="Pfam" id="PF00560">
    <property type="entry name" value="LRR_1"/>
    <property type="match status" value="2"/>
</dbReference>
<dbReference type="InterPro" id="IPR051824">
    <property type="entry name" value="LRR_Rcpt-Like_S/T_Kinase"/>
</dbReference>
<proteinExistence type="inferred from homology"/>
<dbReference type="GO" id="GO:0016020">
    <property type="term" value="C:membrane"/>
    <property type="evidence" value="ECO:0007669"/>
    <property type="project" value="UniProtKB-SubCell"/>
</dbReference>
<dbReference type="FunFam" id="1.10.510.10:FF:000609">
    <property type="entry name" value="Inactive LRR receptor-like serine/threonine-protein kinase BIR2"/>
    <property type="match status" value="1"/>
</dbReference>
<accession>A0A445EII2</accession>
<evidence type="ECO:0000256" key="1">
    <source>
        <dbReference type="ARBA" id="ARBA00004479"/>
    </source>
</evidence>
<dbReference type="InterPro" id="IPR001611">
    <property type="entry name" value="Leu-rich_rpt"/>
</dbReference>
<gene>
    <name evidence="22" type="ORF">Ahy_A02g009929</name>
</gene>
<keyword evidence="7" id="KW-0808">Transferase</keyword>
<keyword evidence="9" id="KW-0732">Signal</keyword>
<evidence type="ECO:0000256" key="15">
    <source>
        <dbReference type="ARBA" id="ARBA00023136"/>
    </source>
</evidence>
<dbReference type="EMBL" id="SDMP01000002">
    <property type="protein sequence ID" value="RYR75269.1"/>
    <property type="molecule type" value="Genomic_DNA"/>
</dbReference>
<dbReference type="InterPro" id="IPR011009">
    <property type="entry name" value="Kinase-like_dom_sf"/>
</dbReference>
<keyword evidence="16" id="KW-0675">Receptor</keyword>
<evidence type="ECO:0000259" key="21">
    <source>
        <dbReference type="PROSITE" id="PS50011"/>
    </source>
</evidence>
<keyword evidence="5" id="KW-0597">Phosphoprotein</keyword>
<sequence>MNTIPTNKIVPATKNTNINTKHTSLRVLTVQVFAQSSLENFCHSFFDPFLQISLSLSPQIHNHNIIATKELRAQKRQGFMGFPQMGCSNYQDLWLKMVLSVVFGFLMLISSFGTAHGTDTDIFCLKSIKGSIEDPYNYLQSWTFNNKTEGSICKFSGVECWHPDENRVLNLKLSNMGLKGQFPRAIRNCSSLTGLDLSINKLSGTIPADISSLLTYVVTLDLSSNEFSGTIPESLANCTYLNSLKLDSNRLTGQIPGQFASLGRLKTFSVTNNLLSGPVPNFNSTKVTASYGNNIGLCGGTNLGNCQPQSSKSNTAVIAGAAVGGVTVAVLGLGIGMFFYVRRVGYKRKKEEDPEGNKWARSIKGTKAIKAISKMKMSDLMKATNKFSNTNIIGSGRTGTVYKAVLEDGTSLMVKRLQQSQHSEKEFRSEMATLGSVKHRNLVPLLGFCMAKKERLVVYKNMPNGNLYDQLHPAEGPSSLDWTLRLKIAIGAAKGLAWLHHSCNPRIIHRNISSKCILLDADFEPKISDFGLARLMNPIDTHLSTFVNGEFGDLGYVAPEYTRTLVATPKGDVYSFGTVLLELVTGERPTNVAKAPETFKGNLVEWIMQLSSNSQLHDAIDESLAGKGVDNELFQFLKVACNCVSLTAKERPTMFEVYQFLRAIGSRYNFTTEDEILIPVDIGTADNMEELIVAREAFDD</sequence>
<dbReference type="InterPro" id="IPR000719">
    <property type="entry name" value="Prot_kinase_dom"/>
</dbReference>